<reference evidence="1 2" key="1">
    <citation type="submission" date="2017-03" db="EMBL/GenBank/DDBJ databases">
        <title>Complete genome sequence of Candidatus 'Thiodictyon syntrophicum' sp. nov. strain Cad16T, a photolithoautotroph purple sulfur bacterium isolated from an alpine meromictic lake.</title>
        <authorList>
            <person name="Luedin S.M."/>
            <person name="Pothier J.F."/>
            <person name="Danza F."/>
            <person name="Storelli N."/>
            <person name="Wittwer M."/>
            <person name="Tonolla M."/>
        </authorList>
    </citation>
    <scope>NUCLEOTIDE SEQUENCE [LARGE SCALE GENOMIC DNA]</scope>
    <source>
        <strain evidence="1 2">Cad16T</strain>
    </source>
</reference>
<dbReference type="AlphaFoldDB" id="A0A2K8UC93"/>
<gene>
    <name evidence="1" type="ORF">THSYN_21280</name>
</gene>
<dbReference type="OrthoDB" id="5363652at2"/>
<proteinExistence type="predicted"/>
<dbReference type="KEGG" id="tsy:THSYN_21280"/>
<sequence length="223" mass="25841">MRYAKPHTSLQKQIELLTNRAMVIADSASALNDLSHIGYYRLRGYWIPFETTDATGSDHRFLAGTTFEQVLNLYTFDRALRLLVNDAIKRIEISVRNQWVDVLADAHGPHAYLDSSLFSSHRQYGRSLCAHHARLWNREVTVTMQLPRTKPASLIPSLDPGPDANQAPRRIYNTLVMLAYFMDCINPGHDWRERLFALLERHQVDVRQMGFPEDYTERAIWRS</sequence>
<evidence type="ECO:0008006" key="3">
    <source>
        <dbReference type="Google" id="ProtNLM"/>
    </source>
</evidence>
<name>A0A2K8UC93_9GAMM</name>
<protein>
    <recommendedName>
        <fullName evidence="3">Abi family protein</fullName>
    </recommendedName>
</protein>
<dbReference type="EMBL" id="CP020370">
    <property type="protein sequence ID" value="AUB83222.1"/>
    <property type="molecule type" value="Genomic_DNA"/>
</dbReference>
<dbReference type="InterPro" id="IPR011664">
    <property type="entry name" value="Abi_system_AbiD/AbiF-like"/>
</dbReference>
<evidence type="ECO:0000313" key="1">
    <source>
        <dbReference type="EMBL" id="AUB83222.1"/>
    </source>
</evidence>
<dbReference type="Proteomes" id="UP000232638">
    <property type="component" value="Chromosome"/>
</dbReference>
<evidence type="ECO:0000313" key="2">
    <source>
        <dbReference type="Proteomes" id="UP000232638"/>
    </source>
</evidence>
<dbReference type="Pfam" id="PF07751">
    <property type="entry name" value="Abi_2"/>
    <property type="match status" value="1"/>
</dbReference>
<organism evidence="1 2">
    <name type="scientific">Candidatus Thiodictyon syntrophicum</name>
    <dbReference type="NCBI Taxonomy" id="1166950"/>
    <lineage>
        <taxon>Bacteria</taxon>
        <taxon>Pseudomonadati</taxon>
        <taxon>Pseudomonadota</taxon>
        <taxon>Gammaproteobacteria</taxon>
        <taxon>Chromatiales</taxon>
        <taxon>Chromatiaceae</taxon>
        <taxon>Thiodictyon</taxon>
    </lineage>
</organism>
<dbReference type="RefSeq" id="WP_100920913.1">
    <property type="nucleotide sequence ID" value="NZ_CP020370.1"/>
</dbReference>
<accession>A0A2K8UC93</accession>
<keyword evidence="2" id="KW-1185">Reference proteome</keyword>